<dbReference type="InterPro" id="IPR004012">
    <property type="entry name" value="Run_dom"/>
</dbReference>
<evidence type="ECO:0000313" key="4">
    <source>
        <dbReference type="EMBL" id="TRY75070.1"/>
    </source>
</evidence>
<gene>
    <name evidence="4" type="ORF">TCAL_08575</name>
</gene>
<feature type="compositionally biased region" description="Polar residues" evidence="1">
    <location>
        <begin position="719"/>
        <end position="736"/>
    </location>
</feature>
<feature type="domain" description="RUN" evidence="3">
    <location>
        <begin position="43"/>
        <end position="191"/>
    </location>
</feature>
<evidence type="ECO:0008006" key="6">
    <source>
        <dbReference type="Google" id="ProtNLM"/>
    </source>
</evidence>
<feature type="region of interest" description="Disordered" evidence="1">
    <location>
        <begin position="250"/>
        <end position="273"/>
    </location>
</feature>
<dbReference type="PROSITE" id="PS50826">
    <property type="entry name" value="RUN"/>
    <property type="match status" value="1"/>
</dbReference>
<dbReference type="InterPro" id="IPR001683">
    <property type="entry name" value="PX_dom"/>
</dbReference>
<evidence type="ECO:0000256" key="1">
    <source>
        <dbReference type="SAM" id="MobiDB-lite"/>
    </source>
</evidence>
<dbReference type="EMBL" id="VCGU01000005">
    <property type="protein sequence ID" value="TRY75070.1"/>
    <property type="molecule type" value="Genomic_DNA"/>
</dbReference>
<dbReference type="SMART" id="SM00593">
    <property type="entry name" value="RUN"/>
    <property type="match status" value="1"/>
</dbReference>
<dbReference type="Pfam" id="PF00787">
    <property type="entry name" value="PX"/>
    <property type="match status" value="1"/>
</dbReference>
<dbReference type="OrthoDB" id="93876at2759"/>
<dbReference type="STRING" id="6832.A0A553PBM1"/>
<name>A0A553PBM1_TIGCA</name>
<protein>
    <recommendedName>
        <fullName evidence="6">PX domain-containing protein</fullName>
    </recommendedName>
</protein>
<dbReference type="OMA" id="TIPHVKL"/>
<dbReference type="GO" id="GO:0035091">
    <property type="term" value="F:phosphatidylinositol binding"/>
    <property type="evidence" value="ECO:0007669"/>
    <property type="project" value="InterPro"/>
</dbReference>
<dbReference type="Proteomes" id="UP000318571">
    <property type="component" value="Chromosome 2"/>
</dbReference>
<feature type="compositionally biased region" description="Low complexity" evidence="1">
    <location>
        <begin position="744"/>
        <end position="754"/>
    </location>
</feature>
<reference evidence="4 5" key="1">
    <citation type="journal article" date="2018" name="Nat. Ecol. Evol.">
        <title>Genomic signatures of mitonuclear coevolution across populations of Tigriopus californicus.</title>
        <authorList>
            <person name="Barreto F.S."/>
            <person name="Watson E.T."/>
            <person name="Lima T.G."/>
            <person name="Willett C.S."/>
            <person name="Edmands S."/>
            <person name="Li W."/>
            <person name="Burton R.S."/>
        </authorList>
    </citation>
    <scope>NUCLEOTIDE SEQUENCE [LARGE SCALE GENOMIC DNA]</scope>
    <source>
        <strain evidence="4 5">San Diego</strain>
    </source>
</reference>
<dbReference type="Gene3D" id="1.20.58.900">
    <property type="match status" value="1"/>
</dbReference>
<evidence type="ECO:0000259" key="3">
    <source>
        <dbReference type="PROSITE" id="PS50826"/>
    </source>
</evidence>
<feature type="domain" description="PX" evidence="2">
    <location>
        <begin position="598"/>
        <end position="721"/>
    </location>
</feature>
<evidence type="ECO:0000313" key="5">
    <source>
        <dbReference type="Proteomes" id="UP000318571"/>
    </source>
</evidence>
<dbReference type="InterPro" id="IPR037916">
    <property type="entry name" value="SNX29_PX"/>
</dbReference>
<feature type="region of interest" description="Disordered" evidence="1">
    <location>
        <begin position="718"/>
        <end position="754"/>
    </location>
</feature>
<evidence type="ECO:0000259" key="2">
    <source>
        <dbReference type="PROSITE" id="PS50195"/>
    </source>
</evidence>
<organism evidence="4 5">
    <name type="scientific">Tigriopus californicus</name>
    <name type="common">Marine copepod</name>
    <dbReference type="NCBI Taxonomy" id="6832"/>
    <lineage>
        <taxon>Eukaryota</taxon>
        <taxon>Metazoa</taxon>
        <taxon>Ecdysozoa</taxon>
        <taxon>Arthropoda</taxon>
        <taxon>Crustacea</taxon>
        <taxon>Multicrustacea</taxon>
        <taxon>Hexanauplia</taxon>
        <taxon>Copepoda</taxon>
        <taxon>Harpacticoida</taxon>
        <taxon>Harpacticidae</taxon>
        <taxon>Tigriopus</taxon>
    </lineage>
</organism>
<dbReference type="AlphaFoldDB" id="A0A553PBM1"/>
<dbReference type="PANTHER" id="PTHR47194">
    <property type="entry name" value="SORTING NEXIN-29-RELATED"/>
    <property type="match status" value="1"/>
</dbReference>
<dbReference type="PANTHER" id="PTHR47194:SF3">
    <property type="entry name" value="SORTING NEXIN 29"/>
    <property type="match status" value="1"/>
</dbReference>
<dbReference type="SUPFAM" id="SSF64268">
    <property type="entry name" value="PX domain"/>
    <property type="match status" value="1"/>
</dbReference>
<dbReference type="SMART" id="SM00312">
    <property type="entry name" value="PX"/>
    <property type="match status" value="1"/>
</dbReference>
<feature type="region of interest" description="Disordered" evidence="1">
    <location>
        <begin position="214"/>
        <end position="234"/>
    </location>
</feature>
<dbReference type="Gene3D" id="3.30.1520.10">
    <property type="entry name" value="Phox-like domain"/>
    <property type="match status" value="1"/>
</dbReference>
<dbReference type="Pfam" id="PF02759">
    <property type="entry name" value="RUN"/>
    <property type="match status" value="1"/>
</dbReference>
<accession>A0A553PBM1</accession>
<dbReference type="PROSITE" id="PS50195">
    <property type="entry name" value="PX"/>
    <property type="match status" value="1"/>
</dbReference>
<dbReference type="CDD" id="cd07277">
    <property type="entry name" value="PX_RUN"/>
    <property type="match status" value="1"/>
</dbReference>
<dbReference type="InterPro" id="IPR037213">
    <property type="entry name" value="Run_dom_sf"/>
</dbReference>
<dbReference type="InterPro" id="IPR036871">
    <property type="entry name" value="PX_dom_sf"/>
</dbReference>
<dbReference type="SUPFAM" id="SSF140741">
    <property type="entry name" value="RUN domain-like"/>
    <property type="match status" value="1"/>
</dbReference>
<keyword evidence="5" id="KW-1185">Reference proteome</keyword>
<sequence>MVGSEPVTLKHRQDLLSALLEAVKACQVRFGTQARMELATEEHDEQGIVRKLCLALERTFLHGWKVVESAGSSGSMLPAALAGGPHGQAHPASSASFWPLLKAVLSRSELERFYLLKHVNSDLGRCRAWLRASLNEHSFERGVQNILADGSKLKTWYGPGAFILDPERAAMLPQMAAGLSSILFAMNIDHDRLNAALPLAGSGSTSHSELLATTAAKDDHSGPQSKARRKKKKAAAQIVSFDEDVIRTQSLHTSDSRKPGTSVKPRKTWDESPSRLSYDSIRLVGTPEVNGSADDGSTEDEIQVYRSSKDAIGKLTPMKNSEVGGLIPVNPGHSDLPGEEIQSEDSMSIKSFMSEDGDYANASILKKTAKCPKGAPSTVASSIKSSQHNQSAISREDLKNALLSVMERKEELQVQCQTLKKLLANESGTVLSFKEELAESKRISQESSDKFKVRVQTLSRENDLLKHQLKKYVGAVQKLRDGPEAYETLAQLQTHGSGETESGGAQSKYIDYHFEASEYEKKLIQVAEMHGELIEFNEHLQKGLQARDALIHRMREELVDLRGPLPLDESNHPSQHGNDDVASVISETASIGSTSRGGLLHIWIPSVFLSGSGSKTHHVYQVYLRIKNDEWNIYRRYSEFHTLHRDLKAKEPLVETFDFPPKKTVGNKADKVVEDRRKRLQTYLRKIVNLMVQTNPSLATKADKENVLLLMPFFKESVAPSSSHPRQNRSQSQPRSLFNRGRSTTTTTTPQLAI</sequence>
<proteinExistence type="predicted"/>
<comment type="caution">
    <text evidence="4">The sequence shown here is derived from an EMBL/GenBank/DDBJ whole genome shotgun (WGS) entry which is preliminary data.</text>
</comment>